<dbReference type="InterPro" id="IPR036640">
    <property type="entry name" value="ABC1_TM_sf"/>
</dbReference>
<accession>A0A2K3KWP0</accession>
<dbReference type="AlphaFoldDB" id="A0A2K3KWP0"/>
<gene>
    <name evidence="8" type="ORF">L195_g057659</name>
</gene>
<name>A0A2K3KWP0_TRIPR</name>
<dbReference type="Proteomes" id="UP000236291">
    <property type="component" value="Unassembled WGS sequence"/>
</dbReference>
<dbReference type="STRING" id="57577.A0A2K3KWP0"/>
<keyword evidence="2" id="KW-0547">Nucleotide-binding</keyword>
<evidence type="ECO:0000256" key="4">
    <source>
        <dbReference type="ARBA" id="ARBA00022989"/>
    </source>
</evidence>
<dbReference type="EMBL" id="ASHM01115450">
    <property type="protein sequence ID" value="PNX70703.1"/>
    <property type="molecule type" value="Genomic_DNA"/>
</dbReference>
<comment type="caution">
    <text evidence="8">The sequence shown here is derived from an EMBL/GenBank/DDBJ whole genome shotgun (WGS) entry which is preliminary data.</text>
</comment>
<dbReference type="InterPro" id="IPR050173">
    <property type="entry name" value="ABC_transporter_C-like"/>
</dbReference>
<keyword evidence="5 7" id="KW-0472">Membrane</keyword>
<evidence type="ECO:0000256" key="1">
    <source>
        <dbReference type="ARBA" id="ARBA00022692"/>
    </source>
</evidence>
<evidence type="ECO:0000313" key="8">
    <source>
        <dbReference type="EMBL" id="PNX70703.1"/>
    </source>
</evidence>
<keyword evidence="4 7" id="KW-1133">Transmembrane helix</keyword>
<dbReference type="GO" id="GO:0005524">
    <property type="term" value="F:ATP binding"/>
    <property type="evidence" value="ECO:0007669"/>
    <property type="project" value="UniProtKB-KW"/>
</dbReference>
<evidence type="ECO:0000256" key="3">
    <source>
        <dbReference type="ARBA" id="ARBA00022840"/>
    </source>
</evidence>
<keyword evidence="3" id="KW-0067">ATP-binding</keyword>
<dbReference type="PANTHER" id="PTHR24223:SF181">
    <property type="entry name" value="ABC TRANSPORTER C FAMILY MEMBER 3"/>
    <property type="match status" value="1"/>
</dbReference>
<feature type="transmembrane region" description="Helical" evidence="7">
    <location>
        <begin position="88"/>
        <end position="112"/>
    </location>
</feature>
<organism evidence="8 9">
    <name type="scientific">Trifolium pratense</name>
    <name type="common">Red clover</name>
    <dbReference type="NCBI Taxonomy" id="57577"/>
    <lineage>
        <taxon>Eukaryota</taxon>
        <taxon>Viridiplantae</taxon>
        <taxon>Streptophyta</taxon>
        <taxon>Embryophyta</taxon>
        <taxon>Tracheophyta</taxon>
        <taxon>Spermatophyta</taxon>
        <taxon>Magnoliopsida</taxon>
        <taxon>eudicotyledons</taxon>
        <taxon>Gunneridae</taxon>
        <taxon>Pentapetalae</taxon>
        <taxon>rosids</taxon>
        <taxon>fabids</taxon>
        <taxon>Fabales</taxon>
        <taxon>Fabaceae</taxon>
        <taxon>Papilionoideae</taxon>
        <taxon>50 kb inversion clade</taxon>
        <taxon>NPAAA clade</taxon>
        <taxon>Hologalegina</taxon>
        <taxon>IRL clade</taxon>
        <taxon>Trifolieae</taxon>
        <taxon>Trifolium</taxon>
    </lineage>
</organism>
<evidence type="ECO:0000256" key="2">
    <source>
        <dbReference type="ARBA" id="ARBA00022741"/>
    </source>
</evidence>
<dbReference type="GO" id="GO:0042626">
    <property type="term" value="F:ATPase-coupled transmembrane transporter activity"/>
    <property type="evidence" value="ECO:0007669"/>
    <property type="project" value="TreeGrafter"/>
</dbReference>
<dbReference type="GO" id="GO:0016020">
    <property type="term" value="C:membrane"/>
    <property type="evidence" value="ECO:0007669"/>
    <property type="project" value="InterPro"/>
</dbReference>
<evidence type="ECO:0000256" key="6">
    <source>
        <dbReference type="SAM" id="MobiDB-lite"/>
    </source>
</evidence>
<evidence type="ECO:0000256" key="5">
    <source>
        <dbReference type="ARBA" id="ARBA00023136"/>
    </source>
</evidence>
<feature type="compositionally biased region" description="Basic and acidic residues" evidence="6">
    <location>
        <begin position="1"/>
        <end position="12"/>
    </location>
</feature>
<evidence type="ECO:0000256" key="7">
    <source>
        <dbReference type="SAM" id="Phobius"/>
    </source>
</evidence>
<sequence>NKDEQNGDKGEPKGQLVQEEEREKGKVGFSVYWKYITTAYGGALVPFILLAQILFQALQIGSNYWMARATPISADVEAPVEGTTLIEVYVGLAIGSSLCILVRALILVTVGFNRPKCSGY</sequence>
<reference evidence="8 9" key="1">
    <citation type="journal article" date="2014" name="Am. J. Bot.">
        <title>Genome assembly and annotation for red clover (Trifolium pratense; Fabaceae).</title>
        <authorList>
            <person name="Istvanek J."/>
            <person name="Jaros M."/>
            <person name="Krenek A."/>
            <person name="Repkova J."/>
        </authorList>
    </citation>
    <scope>NUCLEOTIDE SEQUENCE [LARGE SCALE GENOMIC DNA]</scope>
    <source>
        <strain evidence="9">cv. Tatra</strain>
        <tissue evidence="8">Young leaves</tissue>
    </source>
</reference>
<feature type="transmembrane region" description="Helical" evidence="7">
    <location>
        <begin position="32"/>
        <end position="55"/>
    </location>
</feature>
<proteinExistence type="predicted"/>
<keyword evidence="1 7" id="KW-0812">Transmembrane</keyword>
<dbReference type="PANTHER" id="PTHR24223">
    <property type="entry name" value="ATP-BINDING CASSETTE SUB-FAMILY C"/>
    <property type="match status" value="1"/>
</dbReference>
<evidence type="ECO:0000313" key="9">
    <source>
        <dbReference type="Proteomes" id="UP000236291"/>
    </source>
</evidence>
<reference evidence="8 9" key="2">
    <citation type="journal article" date="2017" name="Front. Plant Sci.">
        <title>Gene Classification and Mining of Molecular Markers Useful in Red Clover (Trifolium pratense) Breeding.</title>
        <authorList>
            <person name="Istvanek J."/>
            <person name="Dluhosova J."/>
            <person name="Dluhos P."/>
            <person name="Patkova L."/>
            <person name="Nedelnik J."/>
            <person name="Repkova J."/>
        </authorList>
    </citation>
    <scope>NUCLEOTIDE SEQUENCE [LARGE SCALE GENOMIC DNA]</scope>
    <source>
        <strain evidence="9">cv. Tatra</strain>
        <tissue evidence="8">Young leaves</tissue>
    </source>
</reference>
<feature type="non-terminal residue" evidence="8">
    <location>
        <position position="1"/>
    </location>
</feature>
<protein>
    <submittedName>
        <fullName evidence="8">ABC transporter C family member 3-like protein</fullName>
    </submittedName>
</protein>
<feature type="region of interest" description="Disordered" evidence="6">
    <location>
        <begin position="1"/>
        <end position="21"/>
    </location>
</feature>
<dbReference type="Gene3D" id="1.20.1560.10">
    <property type="entry name" value="ABC transporter type 1, transmembrane domain"/>
    <property type="match status" value="1"/>
</dbReference>